<organism evidence="3 4">
    <name type="scientific">Burkholderia lata (strain ATCC 17760 / DSM 23089 / LMG 22485 / NCIMB 9086 / R18194 / 383)</name>
    <dbReference type="NCBI Taxonomy" id="482957"/>
    <lineage>
        <taxon>Bacteria</taxon>
        <taxon>Pseudomonadati</taxon>
        <taxon>Pseudomonadota</taxon>
        <taxon>Betaproteobacteria</taxon>
        <taxon>Burkholderiales</taxon>
        <taxon>Burkholderiaceae</taxon>
        <taxon>Burkholderia</taxon>
        <taxon>Burkholderia cepacia complex</taxon>
    </lineage>
</organism>
<evidence type="ECO:0000313" key="4">
    <source>
        <dbReference type="Proteomes" id="UP000494260"/>
    </source>
</evidence>
<dbReference type="AlphaFoldDB" id="A0A6P2ZNC3"/>
<dbReference type="PANTHER" id="PTHR11895:SF7">
    <property type="entry name" value="GLUTAMYL-TRNA(GLN) AMIDOTRANSFERASE SUBUNIT A, MITOCHONDRIAL"/>
    <property type="match status" value="1"/>
</dbReference>
<dbReference type="EMBL" id="CABVQH010000034">
    <property type="protein sequence ID" value="VWD34168.1"/>
    <property type="molecule type" value="Genomic_DNA"/>
</dbReference>
<dbReference type="InterPro" id="IPR036928">
    <property type="entry name" value="AS_sf"/>
</dbReference>
<dbReference type="GO" id="GO:0003824">
    <property type="term" value="F:catalytic activity"/>
    <property type="evidence" value="ECO:0007669"/>
    <property type="project" value="InterPro"/>
</dbReference>
<comment type="similarity">
    <text evidence="1">Belongs to the amidase family.</text>
</comment>
<dbReference type="Pfam" id="PF01425">
    <property type="entry name" value="Amidase"/>
    <property type="match status" value="1"/>
</dbReference>
<protein>
    <submittedName>
        <fullName evidence="3">Amidase</fullName>
    </submittedName>
</protein>
<dbReference type="RefSeq" id="WP_174954470.1">
    <property type="nucleotide sequence ID" value="NZ_CABVQH010000034.1"/>
</dbReference>
<evidence type="ECO:0000259" key="2">
    <source>
        <dbReference type="Pfam" id="PF01425"/>
    </source>
</evidence>
<sequence>MNIDEYVRHDATGLADEIRAGRVSADDVMLAAKAAAARVNPELNAIVETFDAPLEYAADGPFAGVPFLIKDLVLHAGGIANDSGSRLLAGRYVSPADSELMARFRRAGFATFGRTTTPEFGFNATTESVLHGPTRNPWNPAYSAGGSSGGSAAAVAAGIVPAAHANDGGGSIRIPAAACGLVGLKPSRGRTPVGPDYNLPLFGLGIEFAVTRTVRDSAAILDAVEGPEHGAMFDIGRPPVRYADAIRTPARRLRVAVATRFPGTGVTHPDCVAAAEQVARTLEHLGHDVDVAMPAYDAEALASASCTAWTAFLASVALGAAEALGRPYDPRDVEACTHACIEHGRALSGLDLQRMMTQFNGVSRAVGGFFGRYDLLVTPVMRMPTVELGYLDQNDATLDARGWCDKVFDYCPFTGLFNVTGTPAISLPAGWSGDRPVGVQLAGPMGSEAVLLQVAAALEQTIGWHTRRPRVHAAAG</sequence>
<evidence type="ECO:0000256" key="1">
    <source>
        <dbReference type="ARBA" id="ARBA00009199"/>
    </source>
</evidence>
<name>A0A6P2ZNC3_BURL3</name>
<dbReference type="InterPro" id="IPR000120">
    <property type="entry name" value="Amidase"/>
</dbReference>
<dbReference type="InterPro" id="IPR020556">
    <property type="entry name" value="Amidase_CS"/>
</dbReference>
<dbReference type="SUPFAM" id="SSF75304">
    <property type="entry name" value="Amidase signature (AS) enzymes"/>
    <property type="match status" value="1"/>
</dbReference>
<proteinExistence type="inferred from homology"/>
<dbReference type="PANTHER" id="PTHR11895">
    <property type="entry name" value="TRANSAMIDASE"/>
    <property type="match status" value="1"/>
</dbReference>
<dbReference type="PROSITE" id="PS00571">
    <property type="entry name" value="AMIDASES"/>
    <property type="match status" value="1"/>
</dbReference>
<accession>A0A6P2ZNC3</accession>
<feature type="domain" description="Amidase" evidence="2">
    <location>
        <begin position="33"/>
        <end position="452"/>
    </location>
</feature>
<dbReference type="Proteomes" id="UP000494260">
    <property type="component" value="Unassembled WGS sequence"/>
</dbReference>
<dbReference type="InterPro" id="IPR023631">
    <property type="entry name" value="Amidase_dom"/>
</dbReference>
<dbReference type="Gene3D" id="3.90.1300.10">
    <property type="entry name" value="Amidase signature (AS) domain"/>
    <property type="match status" value="1"/>
</dbReference>
<gene>
    <name evidence="3" type="ORF">BLA18109_06888</name>
</gene>
<evidence type="ECO:0000313" key="3">
    <source>
        <dbReference type="EMBL" id="VWD34168.1"/>
    </source>
</evidence>
<reference evidence="3 4" key="1">
    <citation type="submission" date="2019-09" db="EMBL/GenBank/DDBJ databases">
        <authorList>
            <person name="Depoorter E."/>
        </authorList>
    </citation>
    <scope>NUCLEOTIDE SEQUENCE [LARGE SCALE GENOMIC DNA]</scope>
    <source>
        <strain evidence="3">R-18109</strain>
    </source>
</reference>